<evidence type="ECO:0000259" key="7">
    <source>
        <dbReference type="PROSITE" id="PS51462"/>
    </source>
</evidence>
<keyword evidence="3" id="KW-0479">Metal-binding</keyword>
<dbReference type="RefSeq" id="WP_209736442.1">
    <property type="nucleotide sequence ID" value="NZ_CP072611.1"/>
</dbReference>
<evidence type="ECO:0000313" key="8">
    <source>
        <dbReference type="EMBL" id="MFD2237695.1"/>
    </source>
</evidence>
<evidence type="ECO:0000313" key="9">
    <source>
        <dbReference type="Proteomes" id="UP001597371"/>
    </source>
</evidence>
<feature type="domain" description="Nudix hydrolase" evidence="7">
    <location>
        <begin position="1"/>
        <end position="187"/>
    </location>
</feature>
<dbReference type="Proteomes" id="UP001597371">
    <property type="component" value="Unassembled WGS sequence"/>
</dbReference>
<dbReference type="InterPro" id="IPR039121">
    <property type="entry name" value="NUDT19"/>
</dbReference>
<reference evidence="9" key="1">
    <citation type="journal article" date="2019" name="Int. J. Syst. Evol. Microbiol.">
        <title>The Global Catalogue of Microorganisms (GCM) 10K type strain sequencing project: providing services to taxonomists for standard genome sequencing and annotation.</title>
        <authorList>
            <consortium name="The Broad Institute Genomics Platform"/>
            <consortium name="The Broad Institute Genome Sequencing Center for Infectious Disease"/>
            <person name="Wu L."/>
            <person name="Ma J."/>
        </authorList>
    </citation>
    <scope>NUCLEOTIDE SEQUENCE [LARGE SCALE GENOMIC DNA]</scope>
    <source>
        <strain evidence="9">ZS-35-S2</strain>
    </source>
</reference>
<dbReference type="InterPro" id="IPR000086">
    <property type="entry name" value="NUDIX_hydrolase_dom"/>
</dbReference>
<evidence type="ECO:0000256" key="5">
    <source>
        <dbReference type="ARBA" id="ARBA00022842"/>
    </source>
</evidence>
<dbReference type="Pfam" id="PF00293">
    <property type="entry name" value="NUDIX"/>
    <property type="match status" value="1"/>
</dbReference>
<dbReference type="EMBL" id="JBHUIJ010000012">
    <property type="protein sequence ID" value="MFD2237695.1"/>
    <property type="molecule type" value="Genomic_DNA"/>
</dbReference>
<dbReference type="PANTHER" id="PTHR12318:SF0">
    <property type="entry name" value="ACYL-COENZYME A DIPHOSPHATASE NUDT19"/>
    <property type="match status" value="1"/>
</dbReference>
<dbReference type="Gene3D" id="3.90.79.10">
    <property type="entry name" value="Nucleoside Triphosphate Pyrophosphohydrolase"/>
    <property type="match status" value="1"/>
</dbReference>
<dbReference type="PROSITE" id="PS51462">
    <property type="entry name" value="NUDIX"/>
    <property type="match status" value="1"/>
</dbReference>
<dbReference type="PANTHER" id="PTHR12318">
    <property type="entry name" value="TESTOSTERONE-REGULATED PROTEIN RP2"/>
    <property type="match status" value="1"/>
</dbReference>
<evidence type="ECO:0000256" key="6">
    <source>
        <dbReference type="ARBA" id="ARBA00023211"/>
    </source>
</evidence>
<sequence>MIVDDTASPPRVLAGRRAPAHVFMAGKLVFPGGRIDRTDLALAGHFPLPPAVGARLGARTARRFGEKRAAALALAAIRETFEETGIMLGAPGEFSSRAPYWRDFAACGVRPMPAKLVPFARAITPPGLVRRYDTRFFAVRAETIVRRMPFEDRPTDEFDQVAWMTIDEMQGEDLAPITRQVLAELAARLESASLYDPEMPMAFYRRQGGVFLRDLL</sequence>
<keyword evidence="4" id="KW-0378">Hydrolase</keyword>
<keyword evidence="5" id="KW-0460">Magnesium</keyword>
<comment type="cofactor">
    <cofactor evidence="2">
        <name>Mg(2+)</name>
        <dbReference type="ChEBI" id="CHEBI:18420"/>
    </cofactor>
</comment>
<evidence type="ECO:0000256" key="4">
    <source>
        <dbReference type="ARBA" id="ARBA00022801"/>
    </source>
</evidence>
<evidence type="ECO:0000256" key="1">
    <source>
        <dbReference type="ARBA" id="ARBA00001936"/>
    </source>
</evidence>
<protein>
    <submittedName>
        <fullName evidence="8">NUDIX domain-containing protein</fullName>
    </submittedName>
</protein>
<dbReference type="SUPFAM" id="SSF55811">
    <property type="entry name" value="Nudix"/>
    <property type="match status" value="1"/>
</dbReference>
<gene>
    <name evidence="8" type="ORF">ACFSKQ_09495</name>
</gene>
<comment type="cofactor">
    <cofactor evidence="1">
        <name>Mn(2+)</name>
        <dbReference type="ChEBI" id="CHEBI:29035"/>
    </cofactor>
</comment>
<keyword evidence="6" id="KW-0464">Manganese</keyword>
<keyword evidence="9" id="KW-1185">Reference proteome</keyword>
<evidence type="ECO:0000256" key="3">
    <source>
        <dbReference type="ARBA" id="ARBA00022723"/>
    </source>
</evidence>
<comment type="caution">
    <text evidence="8">The sequence shown here is derived from an EMBL/GenBank/DDBJ whole genome shotgun (WGS) entry which is preliminary data.</text>
</comment>
<dbReference type="InterPro" id="IPR015797">
    <property type="entry name" value="NUDIX_hydrolase-like_dom_sf"/>
</dbReference>
<proteinExistence type="predicted"/>
<evidence type="ECO:0000256" key="2">
    <source>
        <dbReference type="ARBA" id="ARBA00001946"/>
    </source>
</evidence>
<organism evidence="8 9">
    <name type="scientific">Aureimonas populi</name>
    <dbReference type="NCBI Taxonomy" id="1701758"/>
    <lineage>
        <taxon>Bacteria</taxon>
        <taxon>Pseudomonadati</taxon>
        <taxon>Pseudomonadota</taxon>
        <taxon>Alphaproteobacteria</taxon>
        <taxon>Hyphomicrobiales</taxon>
        <taxon>Aurantimonadaceae</taxon>
        <taxon>Aureimonas</taxon>
    </lineage>
</organism>
<name>A0ABW5CK86_9HYPH</name>
<accession>A0ABW5CK86</accession>